<comment type="caution">
    <text evidence="1">The sequence shown here is derived from an EMBL/GenBank/DDBJ whole genome shotgun (WGS) entry which is preliminary data.</text>
</comment>
<gene>
    <name evidence="1" type="ORF">E1B28_009677</name>
</gene>
<evidence type="ECO:0008006" key="3">
    <source>
        <dbReference type="Google" id="ProtNLM"/>
    </source>
</evidence>
<dbReference type="Proteomes" id="UP001049176">
    <property type="component" value="Chromosome 6"/>
</dbReference>
<evidence type="ECO:0000313" key="2">
    <source>
        <dbReference type="Proteomes" id="UP001049176"/>
    </source>
</evidence>
<dbReference type="KEGG" id="more:E1B28_009677"/>
<dbReference type="EMBL" id="CM032186">
    <property type="protein sequence ID" value="KAG7090570.1"/>
    <property type="molecule type" value="Genomic_DNA"/>
</dbReference>
<sequence length="240" mass="27059">MNNESKDLAHALVELLAKKPSTSRLLVGISGIPASGKTTFADLLLKHITDLLLRSEPPTHDRAIVVGLDGWHLTRAQLEEFPNPQVARDRRGIHWTFDSVAYLQFLRTLRDDITPSTPTIKAPSFDHATKDPTPNAISVHPYHRIVIVEGLYTTINVESWGEAARLLDERIFLDLSVEDAQRRLVKRHVKSGVTKNEKEAVWRAENNDMPNGRFVVANMLKPTRVIKSINDPVLSRSNKR</sequence>
<accession>A0A9P7RVS3</accession>
<proteinExistence type="predicted"/>
<dbReference type="Gene3D" id="3.40.50.300">
    <property type="entry name" value="P-loop containing nucleotide triphosphate hydrolases"/>
    <property type="match status" value="2"/>
</dbReference>
<dbReference type="SUPFAM" id="SSF52540">
    <property type="entry name" value="P-loop containing nucleoside triphosphate hydrolases"/>
    <property type="match status" value="1"/>
</dbReference>
<protein>
    <recommendedName>
        <fullName evidence="3">P-loop containing nucleoside triphosphate hydrolase protein</fullName>
    </recommendedName>
</protein>
<keyword evidence="2" id="KW-1185">Reference proteome</keyword>
<dbReference type="PANTHER" id="PTHR10285">
    <property type="entry name" value="URIDINE KINASE"/>
    <property type="match status" value="1"/>
</dbReference>
<evidence type="ECO:0000313" key="1">
    <source>
        <dbReference type="EMBL" id="KAG7090570.1"/>
    </source>
</evidence>
<name>A0A9P7RVS3_9AGAR</name>
<dbReference type="AlphaFoldDB" id="A0A9P7RVS3"/>
<dbReference type="OrthoDB" id="6362633at2759"/>
<dbReference type="RefSeq" id="XP_043007040.1">
    <property type="nucleotide sequence ID" value="XM_043154585.1"/>
</dbReference>
<organism evidence="1 2">
    <name type="scientific">Marasmius oreades</name>
    <name type="common">fairy-ring Marasmius</name>
    <dbReference type="NCBI Taxonomy" id="181124"/>
    <lineage>
        <taxon>Eukaryota</taxon>
        <taxon>Fungi</taxon>
        <taxon>Dikarya</taxon>
        <taxon>Basidiomycota</taxon>
        <taxon>Agaricomycotina</taxon>
        <taxon>Agaricomycetes</taxon>
        <taxon>Agaricomycetidae</taxon>
        <taxon>Agaricales</taxon>
        <taxon>Marasmiineae</taxon>
        <taxon>Marasmiaceae</taxon>
        <taxon>Marasmius</taxon>
    </lineage>
</organism>
<dbReference type="GeneID" id="66078753"/>
<dbReference type="InterPro" id="IPR027417">
    <property type="entry name" value="P-loop_NTPase"/>
</dbReference>
<reference evidence="1" key="1">
    <citation type="journal article" date="2021" name="Genome Biol. Evol.">
        <title>The assembled and annotated genome of the fairy-ring fungus Marasmius oreades.</title>
        <authorList>
            <person name="Hiltunen M."/>
            <person name="Ament-Velasquez S.L."/>
            <person name="Johannesson H."/>
        </authorList>
    </citation>
    <scope>NUCLEOTIDE SEQUENCE</scope>
    <source>
        <strain evidence="1">03SP1</strain>
    </source>
</reference>